<dbReference type="HOGENOM" id="CLU_025427_0_2_10"/>
<dbReference type="InterPro" id="IPR036043">
    <property type="entry name" value="Phosphoglycerate_kinase_sf"/>
</dbReference>
<keyword evidence="11 12" id="KW-0324">Glycolysis</keyword>
<feature type="binding site" evidence="13">
    <location>
        <position position="34"/>
    </location>
    <ligand>
        <name>(2R)-3-phosphoglycerate</name>
        <dbReference type="ChEBI" id="CHEBI:58272"/>
    </ligand>
</feature>
<evidence type="ECO:0000256" key="3">
    <source>
        <dbReference type="ARBA" id="ARBA00008982"/>
    </source>
</evidence>
<dbReference type="PANTHER" id="PTHR11406">
    <property type="entry name" value="PHOSPHOGLYCERATE KINASE"/>
    <property type="match status" value="1"/>
</dbReference>
<evidence type="ECO:0000256" key="11">
    <source>
        <dbReference type="ARBA" id="ARBA00023152"/>
    </source>
</evidence>
<dbReference type="GO" id="GO:0005829">
    <property type="term" value="C:cytosol"/>
    <property type="evidence" value="ECO:0007669"/>
    <property type="project" value="TreeGrafter"/>
</dbReference>
<feature type="binding site" evidence="12 14">
    <location>
        <position position="343"/>
    </location>
    <ligand>
        <name>ATP</name>
        <dbReference type="ChEBI" id="CHEBI:30616"/>
    </ligand>
</feature>
<dbReference type="Proteomes" id="UP000004407">
    <property type="component" value="Unassembled WGS sequence"/>
</dbReference>
<dbReference type="UniPathway" id="UPA00109">
    <property type="reaction ID" value="UER00185"/>
</dbReference>
<comment type="catalytic activity">
    <reaction evidence="1 12 15">
        <text>(2R)-3-phosphoglycerate + ATP = (2R)-3-phospho-glyceroyl phosphate + ADP</text>
        <dbReference type="Rhea" id="RHEA:14801"/>
        <dbReference type="ChEBI" id="CHEBI:30616"/>
        <dbReference type="ChEBI" id="CHEBI:57604"/>
        <dbReference type="ChEBI" id="CHEBI:58272"/>
        <dbReference type="ChEBI" id="CHEBI:456216"/>
        <dbReference type="EC" id="2.7.2.3"/>
    </reaction>
</comment>
<dbReference type="eggNOG" id="COG0126">
    <property type="taxonomic scope" value="Bacteria"/>
</dbReference>
<dbReference type="SUPFAM" id="SSF53748">
    <property type="entry name" value="Phosphoglycerate kinase"/>
    <property type="match status" value="1"/>
</dbReference>
<dbReference type="FunFam" id="3.40.50.1260:FF:000003">
    <property type="entry name" value="Phosphoglycerate kinase"/>
    <property type="match status" value="1"/>
</dbReference>
<feature type="binding site" evidence="12 14">
    <location>
        <position position="221"/>
    </location>
    <ligand>
        <name>ATP</name>
        <dbReference type="ChEBI" id="CHEBI:30616"/>
    </ligand>
</feature>
<keyword evidence="12" id="KW-0963">Cytoplasm</keyword>
<evidence type="ECO:0000256" key="12">
    <source>
        <dbReference type="HAMAP-Rule" id="MF_00145"/>
    </source>
</evidence>
<dbReference type="GO" id="GO:0006094">
    <property type="term" value="P:gluconeogenesis"/>
    <property type="evidence" value="ECO:0007669"/>
    <property type="project" value="TreeGrafter"/>
</dbReference>
<evidence type="ECO:0000256" key="9">
    <source>
        <dbReference type="ARBA" id="ARBA00022777"/>
    </source>
</evidence>
<evidence type="ECO:0000256" key="10">
    <source>
        <dbReference type="ARBA" id="ARBA00022840"/>
    </source>
</evidence>
<dbReference type="PRINTS" id="PR00477">
    <property type="entry name" value="PHGLYCKINASE"/>
</dbReference>
<dbReference type="Gene3D" id="3.40.50.1260">
    <property type="entry name" value="Phosphoglycerate kinase, N-terminal domain"/>
    <property type="match status" value="2"/>
</dbReference>
<reference evidence="16 17" key="1">
    <citation type="submission" date="2011-08" db="EMBL/GenBank/DDBJ databases">
        <authorList>
            <person name="Weinstock G."/>
            <person name="Sodergren E."/>
            <person name="Clifton S."/>
            <person name="Fulton L."/>
            <person name="Fulton B."/>
            <person name="Courtney L."/>
            <person name="Fronick C."/>
            <person name="Harrison M."/>
            <person name="Strong C."/>
            <person name="Farmer C."/>
            <person name="Delahaunty K."/>
            <person name="Markovic C."/>
            <person name="Hall O."/>
            <person name="Minx P."/>
            <person name="Tomlinson C."/>
            <person name="Mitreva M."/>
            <person name="Hou S."/>
            <person name="Chen J."/>
            <person name="Wollam A."/>
            <person name="Pepin K.H."/>
            <person name="Johnson M."/>
            <person name="Bhonagiri V."/>
            <person name="Zhang X."/>
            <person name="Suruliraj S."/>
            <person name="Warren W."/>
            <person name="Chinwalla A."/>
            <person name="Mardis E.R."/>
            <person name="Wilson R.K."/>
        </authorList>
    </citation>
    <scope>NUCLEOTIDE SEQUENCE [LARGE SCALE GENOMIC DNA]</scope>
    <source>
        <strain evidence="16 17">DSM 18206</strain>
    </source>
</reference>
<evidence type="ECO:0000256" key="7">
    <source>
        <dbReference type="ARBA" id="ARBA00022679"/>
    </source>
</evidence>
<evidence type="ECO:0000256" key="5">
    <source>
        <dbReference type="ARBA" id="ARBA00013061"/>
    </source>
</evidence>
<dbReference type="PIRSF" id="PIRSF000724">
    <property type="entry name" value="Pgk"/>
    <property type="match status" value="1"/>
</dbReference>
<feature type="binding site" evidence="12">
    <location>
        <position position="34"/>
    </location>
    <ligand>
        <name>substrate</name>
    </ligand>
</feature>
<evidence type="ECO:0000313" key="17">
    <source>
        <dbReference type="Proteomes" id="UP000004407"/>
    </source>
</evidence>
<keyword evidence="10 12" id="KW-0067">ATP-binding</keyword>
<keyword evidence="7 12" id="KW-0808">Transferase</keyword>
<evidence type="ECO:0000256" key="6">
    <source>
        <dbReference type="ARBA" id="ARBA00016471"/>
    </source>
</evidence>
<evidence type="ECO:0000256" key="4">
    <source>
        <dbReference type="ARBA" id="ARBA00011245"/>
    </source>
</evidence>
<keyword evidence="9 12" id="KW-0418">Kinase</keyword>
<sequence>MKIADFNFAGKKAIVRVDFNVPLDENGNVTDDTRIRGALPTLKKVLADGGALIMMSHMGKPKGKVNEKLSLSQIVPNVSAALGVEVKFAKDCGNASEEAAALKPGEALLLENLRFYPEEEGKPVGVEKGTPEFDAAKKEMKGRQQEFAKKLASYADCYVMDAFGTAHRKHASTAVIDEYFDKDHKMLGYLMEKEVHAVDAVLGNIKRPFTAIMGGSKVSTKIGIIENLLTKVDNLILCGGMTYTFAKAQGGHIGLSICEDDKLDVALDVIKKAKENGVNLVLGTDSVCGDAFKNDCNTQVCPSGAIPEGWEGMDAGPETRKLFANAIKGAKTILWNGPAGVFEFDNFAGGSKAIAEAIAEATKEGAFSLIGGGDSVACINKFGLADQVSYISTGGGALLEAIEGKVLPGVAAIEA</sequence>
<comment type="pathway">
    <text evidence="2 12">Carbohydrate degradation; glycolysis; pyruvate from D-glyceraldehyde 3-phosphate: step 2/5.</text>
</comment>
<dbReference type="GO" id="GO:0006096">
    <property type="term" value="P:glycolytic process"/>
    <property type="evidence" value="ECO:0007669"/>
    <property type="project" value="UniProtKB-UniRule"/>
</dbReference>
<feature type="binding site" evidence="12">
    <location>
        <position position="114"/>
    </location>
    <ligand>
        <name>substrate</name>
    </ligand>
</feature>
<dbReference type="AlphaFoldDB" id="G6AWV2"/>
<evidence type="ECO:0000256" key="2">
    <source>
        <dbReference type="ARBA" id="ARBA00004838"/>
    </source>
</evidence>
<feature type="binding site" evidence="12 13">
    <location>
        <begin position="57"/>
        <end position="60"/>
    </location>
    <ligand>
        <name>substrate</name>
    </ligand>
</feature>
<keyword evidence="8 12" id="KW-0547">Nucleotide-binding</keyword>
<evidence type="ECO:0000256" key="8">
    <source>
        <dbReference type="ARBA" id="ARBA00022741"/>
    </source>
</evidence>
<evidence type="ECO:0000256" key="14">
    <source>
        <dbReference type="PIRSR" id="PIRSR000724-2"/>
    </source>
</evidence>
<dbReference type="PATRIC" id="fig|1002367.3.peg.889"/>
<accession>G6AWV2</accession>
<dbReference type="GO" id="GO:0005524">
    <property type="term" value="F:ATP binding"/>
    <property type="evidence" value="ECO:0007669"/>
    <property type="project" value="UniProtKB-KW"/>
</dbReference>
<feature type="binding site" evidence="13">
    <location>
        <position position="114"/>
    </location>
    <ligand>
        <name>(2R)-3-phosphoglycerate</name>
        <dbReference type="ChEBI" id="CHEBI:58272"/>
    </ligand>
</feature>
<dbReference type="EMBL" id="AFZZ01000100">
    <property type="protein sequence ID" value="EHJ41112.1"/>
    <property type="molecule type" value="Genomic_DNA"/>
</dbReference>
<evidence type="ECO:0000256" key="1">
    <source>
        <dbReference type="ARBA" id="ARBA00000642"/>
    </source>
</evidence>
<dbReference type="HAMAP" id="MF_00145">
    <property type="entry name" value="Phosphoglyc_kinase"/>
    <property type="match status" value="1"/>
</dbReference>
<feature type="binding site" evidence="12">
    <location>
        <position position="168"/>
    </location>
    <ligand>
        <name>substrate</name>
    </ligand>
</feature>
<dbReference type="InterPro" id="IPR001576">
    <property type="entry name" value="Phosphoglycerate_kinase"/>
</dbReference>
<feature type="binding site" evidence="12 14">
    <location>
        <begin position="372"/>
        <end position="375"/>
    </location>
    <ligand>
        <name>ATP</name>
        <dbReference type="ChEBI" id="CHEBI:30616"/>
    </ligand>
</feature>
<feature type="binding site" evidence="12 13">
    <location>
        <begin position="18"/>
        <end position="20"/>
    </location>
    <ligand>
        <name>substrate</name>
    </ligand>
</feature>
<comment type="caution">
    <text evidence="16">The sequence shown here is derived from an EMBL/GenBank/DDBJ whole genome shotgun (WGS) entry which is preliminary data.</text>
</comment>
<dbReference type="Pfam" id="PF00162">
    <property type="entry name" value="PGK"/>
    <property type="match status" value="1"/>
</dbReference>
<comment type="subcellular location">
    <subcellularLocation>
        <location evidence="12">Cytoplasm</location>
    </subcellularLocation>
</comment>
<dbReference type="EC" id="2.7.2.3" evidence="5 12"/>
<comment type="subunit">
    <text evidence="4 12">Monomer.</text>
</comment>
<name>G6AWV2_9BACT</name>
<dbReference type="InterPro" id="IPR015824">
    <property type="entry name" value="Phosphoglycerate_kinase_N"/>
</dbReference>
<dbReference type="GO" id="GO:0004618">
    <property type="term" value="F:phosphoglycerate kinase activity"/>
    <property type="evidence" value="ECO:0007669"/>
    <property type="project" value="UniProtKB-UniRule"/>
</dbReference>
<gene>
    <name evidence="12" type="primary">pgk</name>
    <name evidence="16" type="ORF">HMPREF0673_01102</name>
</gene>
<dbReference type="PANTHER" id="PTHR11406:SF23">
    <property type="entry name" value="PHOSPHOGLYCERATE KINASE 1, CHLOROPLASTIC-RELATED"/>
    <property type="match status" value="1"/>
</dbReference>
<dbReference type="GeneID" id="78336843"/>
<evidence type="ECO:0000256" key="13">
    <source>
        <dbReference type="PIRSR" id="PIRSR000724-1"/>
    </source>
</evidence>
<dbReference type="FunFam" id="3.40.50.1260:FF:000006">
    <property type="entry name" value="Phosphoglycerate kinase"/>
    <property type="match status" value="1"/>
</dbReference>
<evidence type="ECO:0000313" key="16">
    <source>
        <dbReference type="EMBL" id="EHJ41112.1"/>
    </source>
</evidence>
<feature type="binding site" evidence="13">
    <location>
        <position position="168"/>
    </location>
    <ligand>
        <name>(2R)-3-phosphoglycerate</name>
        <dbReference type="ChEBI" id="CHEBI:58272"/>
    </ligand>
</feature>
<dbReference type="GO" id="GO:0043531">
    <property type="term" value="F:ADP binding"/>
    <property type="evidence" value="ECO:0007669"/>
    <property type="project" value="TreeGrafter"/>
</dbReference>
<protein>
    <recommendedName>
        <fullName evidence="6 12">Phosphoglycerate kinase</fullName>
        <ecNumber evidence="5 12">2.7.2.3</ecNumber>
    </recommendedName>
</protein>
<comment type="similarity">
    <text evidence="3 12 15">Belongs to the phosphoglycerate kinase family.</text>
</comment>
<organism evidence="16 17">
    <name type="scientific">Leyella stercorea DSM 18206</name>
    <dbReference type="NCBI Taxonomy" id="1002367"/>
    <lineage>
        <taxon>Bacteria</taxon>
        <taxon>Pseudomonadati</taxon>
        <taxon>Bacteroidota</taxon>
        <taxon>Bacteroidia</taxon>
        <taxon>Bacteroidales</taxon>
        <taxon>Prevotellaceae</taxon>
        <taxon>Leyella</taxon>
    </lineage>
</organism>
<feature type="binding site" evidence="12">
    <location>
        <position position="312"/>
    </location>
    <ligand>
        <name>ATP</name>
        <dbReference type="ChEBI" id="CHEBI:30616"/>
    </ligand>
</feature>
<evidence type="ECO:0000256" key="15">
    <source>
        <dbReference type="RuleBase" id="RU000532"/>
    </source>
</evidence>
<dbReference type="RefSeq" id="WP_007898862.1">
    <property type="nucleotide sequence ID" value="NZ_JH379406.1"/>
</dbReference>
<proteinExistence type="inferred from homology"/>